<name>A0AAD9ZCM9_9LECA</name>
<evidence type="ECO:0000259" key="8">
    <source>
        <dbReference type="PROSITE" id="PS50850"/>
    </source>
</evidence>
<keyword evidence="4 7" id="KW-1133">Transmembrane helix</keyword>
<dbReference type="EMBL" id="JASNWA010000006">
    <property type="protein sequence ID" value="KAK3175241.1"/>
    <property type="molecule type" value="Genomic_DNA"/>
</dbReference>
<dbReference type="GO" id="GO:0005886">
    <property type="term" value="C:plasma membrane"/>
    <property type="evidence" value="ECO:0007669"/>
    <property type="project" value="TreeGrafter"/>
</dbReference>
<dbReference type="Gene3D" id="1.20.1250.20">
    <property type="entry name" value="MFS general substrate transporter like domains"/>
    <property type="match status" value="1"/>
</dbReference>
<reference evidence="9" key="1">
    <citation type="submission" date="2022-11" db="EMBL/GenBank/DDBJ databases">
        <title>Chromosomal genome sequence assembly and mating type (MAT) locus characterization of the leprose asexual lichenized fungus Lepraria neglecta (Nyl.) Erichsen.</title>
        <authorList>
            <person name="Allen J.L."/>
            <person name="Pfeffer B."/>
        </authorList>
    </citation>
    <scope>NUCLEOTIDE SEQUENCE</scope>
    <source>
        <strain evidence="9">Allen 5258</strain>
    </source>
</reference>
<feature type="transmembrane region" description="Helical" evidence="7">
    <location>
        <begin position="223"/>
        <end position="245"/>
    </location>
</feature>
<feature type="compositionally biased region" description="Basic and acidic residues" evidence="6">
    <location>
        <begin position="93"/>
        <end position="109"/>
    </location>
</feature>
<feature type="transmembrane region" description="Helical" evidence="7">
    <location>
        <begin position="284"/>
        <end position="306"/>
    </location>
</feature>
<dbReference type="PANTHER" id="PTHR23502:SF7">
    <property type="entry name" value="DRUG_PROTON ANTIPORTER YHK8-RELATED"/>
    <property type="match status" value="1"/>
</dbReference>
<comment type="similarity">
    <text evidence="2">Belongs to the major facilitator superfamily.</text>
</comment>
<evidence type="ECO:0000256" key="5">
    <source>
        <dbReference type="ARBA" id="ARBA00023136"/>
    </source>
</evidence>
<protein>
    <recommendedName>
        <fullName evidence="8">Major facilitator superfamily (MFS) profile domain-containing protein</fullName>
    </recommendedName>
</protein>
<dbReference type="Proteomes" id="UP001276659">
    <property type="component" value="Unassembled WGS sequence"/>
</dbReference>
<feature type="transmembrane region" description="Helical" evidence="7">
    <location>
        <begin position="257"/>
        <end position="278"/>
    </location>
</feature>
<dbReference type="GO" id="GO:0042908">
    <property type="term" value="P:xenobiotic transport"/>
    <property type="evidence" value="ECO:0007669"/>
    <property type="project" value="UniProtKB-ARBA"/>
</dbReference>
<dbReference type="SUPFAM" id="SSF103473">
    <property type="entry name" value="MFS general substrate transporter"/>
    <property type="match status" value="1"/>
</dbReference>
<evidence type="ECO:0000256" key="4">
    <source>
        <dbReference type="ARBA" id="ARBA00022989"/>
    </source>
</evidence>
<feature type="transmembrane region" description="Helical" evidence="7">
    <location>
        <begin position="396"/>
        <end position="416"/>
    </location>
</feature>
<dbReference type="Pfam" id="PF07690">
    <property type="entry name" value="MFS_1"/>
    <property type="match status" value="1"/>
</dbReference>
<dbReference type="PROSITE" id="PS50850">
    <property type="entry name" value="MFS"/>
    <property type="match status" value="1"/>
</dbReference>
<evidence type="ECO:0000313" key="9">
    <source>
        <dbReference type="EMBL" id="KAK3175241.1"/>
    </source>
</evidence>
<evidence type="ECO:0000256" key="7">
    <source>
        <dbReference type="SAM" id="Phobius"/>
    </source>
</evidence>
<feature type="region of interest" description="Disordered" evidence="6">
    <location>
        <begin position="1"/>
        <end position="115"/>
    </location>
</feature>
<dbReference type="PANTHER" id="PTHR23502">
    <property type="entry name" value="MAJOR FACILITATOR SUPERFAMILY"/>
    <property type="match status" value="1"/>
</dbReference>
<feature type="transmembrane region" description="Helical" evidence="7">
    <location>
        <begin position="130"/>
        <end position="154"/>
    </location>
</feature>
<dbReference type="InterPro" id="IPR005829">
    <property type="entry name" value="Sugar_transporter_CS"/>
</dbReference>
<dbReference type="InterPro" id="IPR020846">
    <property type="entry name" value="MFS_dom"/>
</dbReference>
<feature type="compositionally biased region" description="Basic residues" evidence="6">
    <location>
        <begin position="60"/>
        <end position="76"/>
    </location>
</feature>
<dbReference type="GO" id="GO:0022857">
    <property type="term" value="F:transmembrane transporter activity"/>
    <property type="evidence" value="ECO:0007669"/>
    <property type="project" value="InterPro"/>
</dbReference>
<feature type="transmembrane region" description="Helical" evidence="7">
    <location>
        <begin position="447"/>
        <end position="466"/>
    </location>
</feature>
<dbReference type="GO" id="GO:0140115">
    <property type="term" value="P:export across plasma membrane"/>
    <property type="evidence" value="ECO:0007669"/>
    <property type="project" value="UniProtKB-ARBA"/>
</dbReference>
<feature type="transmembrane region" description="Helical" evidence="7">
    <location>
        <begin position="198"/>
        <end position="217"/>
    </location>
</feature>
<proteinExistence type="inferred from homology"/>
<dbReference type="AlphaFoldDB" id="A0AAD9ZCM9"/>
<evidence type="ECO:0000256" key="1">
    <source>
        <dbReference type="ARBA" id="ARBA00004141"/>
    </source>
</evidence>
<organism evidence="9 10">
    <name type="scientific">Lepraria neglecta</name>
    <dbReference type="NCBI Taxonomy" id="209136"/>
    <lineage>
        <taxon>Eukaryota</taxon>
        <taxon>Fungi</taxon>
        <taxon>Dikarya</taxon>
        <taxon>Ascomycota</taxon>
        <taxon>Pezizomycotina</taxon>
        <taxon>Lecanoromycetes</taxon>
        <taxon>OSLEUM clade</taxon>
        <taxon>Lecanoromycetidae</taxon>
        <taxon>Lecanorales</taxon>
        <taxon>Lecanorineae</taxon>
        <taxon>Stereocaulaceae</taxon>
        <taxon>Lepraria</taxon>
    </lineage>
</organism>
<dbReference type="InterPro" id="IPR011701">
    <property type="entry name" value="MFS"/>
</dbReference>
<evidence type="ECO:0000256" key="3">
    <source>
        <dbReference type="ARBA" id="ARBA00022692"/>
    </source>
</evidence>
<feature type="compositionally biased region" description="Polar residues" evidence="6">
    <location>
        <begin position="1"/>
        <end position="11"/>
    </location>
</feature>
<dbReference type="InterPro" id="IPR036259">
    <property type="entry name" value="MFS_trans_sf"/>
</dbReference>
<dbReference type="PROSITE" id="PS00216">
    <property type="entry name" value="SUGAR_TRANSPORT_1"/>
    <property type="match status" value="1"/>
</dbReference>
<dbReference type="FunFam" id="1.20.1250.20:FF:000082">
    <property type="entry name" value="MFS multidrug transporter, putative"/>
    <property type="match status" value="1"/>
</dbReference>
<gene>
    <name evidence="9" type="ORF">OEA41_002488</name>
</gene>
<accession>A0AAD9ZCM9</accession>
<evidence type="ECO:0000256" key="2">
    <source>
        <dbReference type="ARBA" id="ARBA00008335"/>
    </source>
</evidence>
<evidence type="ECO:0000313" key="10">
    <source>
        <dbReference type="Proteomes" id="UP001276659"/>
    </source>
</evidence>
<feature type="transmembrane region" description="Helical" evidence="7">
    <location>
        <begin position="362"/>
        <end position="384"/>
    </location>
</feature>
<dbReference type="CDD" id="cd17323">
    <property type="entry name" value="MFS_Tpo1_MDR_like"/>
    <property type="match status" value="1"/>
</dbReference>
<keyword evidence="3 7" id="KW-0812">Transmembrane</keyword>
<sequence length="576" mass="63811">MASDQSDSTLAASEKRSSSIPNAEKPITEIANHAPTANEEEADIPIEGAAAASDLSPARSHSKRTTSGHRASIRRSRSYDEGYGFTSMGEYEEAPKREDEEQAPEKEFEVQWDGDNDPMNPRCMSKARKWMIVVIVSAGSTCVTCTSSMYTLTYDQITVEWHVSRVTATLGLSLFVMGLGIGPMVLGPLSEFYGRRPIYYVSFFFFLIWLIPCALSKNIATEIVARFIDGVAGSAFLSVAGGTVGDMFVRNELQAPMMIFTASPFIGPPLGPMVAGFINQYTTWRWTFYVLITWSAVMLGLIAAFVPETYHPVILRHKAVKLRKETGEEKWKAPIEVMQKSILQTIIRSCYRPFLLLTLEPMCLNLCLFSAILLGVLYLFFGAFEVVFTDNHNFELWQVGLSFSGLLVGQLLAIATNPLWHNNYLRLANNREKNGGEPGGSEPEYRLPPAIAGGLLVPAGLFWFAWTTYPSIHWIVPIIGSAVFAAGMLLVFSGIFTFLVDAYPLYAASALAANSFARSSFAAAFPLFGVQMYNKLGFQWATTLLAFLTLVMAPFPYVFFKYGRRIRGTSRFASGR</sequence>
<feature type="transmembrane region" description="Helical" evidence="7">
    <location>
        <begin position="166"/>
        <end position="186"/>
    </location>
</feature>
<feature type="domain" description="Major facilitator superfamily (MFS) profile" evidence="8">
    <location>
        <begin position="132"/>
        <end position="564"/>
    </location>
</feature>
<keyword evidence="5 7" id="KW-0472">Membrane</keyword>
<comment type="caution">
    <text evidence="9">The sequence shown here is derived from an EMBL/GenBank/DDBJ whole genome shotgun (WGS) entry which is preliminary data.</text>
</comment>
<feature type="transmembrane region" description="Helical" evidence="7">
    <location>
        <begin position="540"/>
        <end position="560"/>
    </location>
</feature>
<feature type="transmembrane region" description="Helical" evidence="7">
    <location>
        <begin position="472"/>
        <end position="498"/>
    </location>
</feature>
<comment type="subcellular location">
    <subcellularLocation>
        <location evidence="1">Membrane</location>
        <topology evidence="1">Multi-pass membrane protein</topology>
    </subcellularLocation>
</comment>
<keyword evidence="10" id="KW-1185">Reference proteome</keyword>
<evidence type="ECO:0000256" key="6">
    <source>
        <dbReference type="SAM" id="MobiDB-lite"/>
    </source>
</evidence>